<protein>
    <recommendedName>
        <fullName evidence="5">Protein kinase domain-containing protein</fullName>
    </recommendedName>
</protein>
<dbReference type="Gene3D" id="1.10.510.10">
    <property type="entry name" value="Transferase(Phosphotransferase) domain 1"/>
    <property type="match status" value="1"/>
</dbReference>
<proteinExistence type="predicted"/>
<comment type="caution">
    <text evidence="3">The sequence shown here is derived from an EMBL/GenBank/DDBJ whole genome shotgun (WGS) entry which is preliminary data.</text>
</comment>
<evidence type="ECO:0008006" key="5">
    <source>
        <dbReference type="Google" id="ProtNLM"/>
    </source>
</evidence>
<accession>B4CUT7</accession>
<feature type="compositionally biased region" description="Polar residues" evidence="1">
    <location>
        <begin position="315"/>
        <end position="324"/>
    </location>
</feature>
<feature type="region of interest" description="Disordered" evidence="1">
    <location>
        <begin position="312"/>
        <end position="331"/>
    </location>
</feature>
<dbReference type="SUPFAM" id="SSF56112">
    <property type="entry name" value="Protein kinase-like (PK-like)"/>
    <property type="match status" value="1"/>
</dbReference>
<dbReference type="STRING" id="497964.CfE428DRAFT_0450"/>
<keyword evidence="2" id="KW-0472">Membrane</keyword>
<evidence type="ECO:0000313" key="4">
    <source>
        <dbReference type="Proteomes" id="UP000005824"/>
    </source>
</evidence>
<dbReference type="EMBL" id="ABVL01000001">
    <property type="protein sequence ID" value="EDY22325.1"/>
    <property type="molecule type" value="Genomic_DNA"/>
</dbReference>
<evidence type="ECO:0000256" key="1">
    <source>
        <dbReference type="SAM" id="MobiDB-lite"/>
    </source>
</evidence>
<evidence type="ECO:0000256" key="2">
    <source>
        <dbReference type="SAM" id="Phobius"/>
    </source>
</evidence>
<dbReference type="RefSeq" id="WP_006977777.1">
    <property type="nucleotide sequence ID" value="NZ_ABVL01000001.1"/>
</dbReference>
<keyword evidence="2" id="KW-1133">Transmembrane helix</keyword>
<keyword evidence="4" id="KW-1185">Reference proteome</keyword>
<evidence type="ECO:0000313" key="3">
    <source>
        <dbReference type="EMBL" id="EDY22325.1"/>
    </source>
</evidence>
<sequence>MSWPTAQEYNEAIQNPAFNFADPELKRGIAETTALGLPRPICGGFASVYRMQGGTKDWAVRCFLREFADQQDRYSAIGKHLASAGLSQTVAFEFQEKGIRVGNRWFPILKMEWLKGRLLHQYIEANLKSPGAILALAKQWSEMIDALAKAQVAHGDLQHGNVLVVDGKLRLIDYDGMYVPALAGKLSNEVGHRNYQHPARTLADFGGYIDHFSAWTIYVSLVILATDPEMMQKVGGGEEFLIFQRADFENPHTSKVFALLETHLDHRIRQIGGLFRSLAYLSVPQVPSLDGQSFAYDDTPRATTAVTKQDWWAGSGSQPGSVTGSGKPAGVRNEPARDISWLFDHVAKPPPKKRRVFSIPMRTRMASILLAVLLVAAIVLCPTWPELAKHTGWPFLLYFTGSDALLLWGIYALRPETKEASKLWRRHRKQVREIVKTEREFAHEQERILAAVNPLRTKQEKAEARIASLKAAEQKQKDERHGVLRMRLSEIDQRRLALNQSEARELQKVQDEKGMKLLALKRQIGALTQERTEEFENALRNTQSAFVTHELRQFSIGDAGIAGIGFSLKRRLASEGIRTAADITDVQVQAVSGIGASKAAALILWKASLVQKLRSRIPSTISPAQEAAIKGKYDMKILVLQGECTTAENEIAGASNIVRQRLAATRTSLQEEETRERERARFDIEQIERGNASELKAAVADLQGIFRQIGEKDAKRKAEQQERQKKLFTARWQATEIERELVEFQAITLWGFLRSAVISR</sequence>
<dbReference type="Proteomes" id="UP000005824">
    <property type="component" value="Unassembled WGS sequence"/>
</dbReference>
<dbReference type="InParanoid" id="B4CUT7"/>
<reference evidence="3 4" key="1">
    <citation type="journal article" date="2011" name="J. Bacteriol.">
        <title>Genome sequence of Chthoniobacter flavus Ellin428, an aerobic heterotrophic soil bacterium.</title>
        <authorList>
            <person name="Kant R."/>
            <person name="van Passel M.W."/>
            <person name="Palva A."/>
            <person name="Lucas S."/>
            <person name="Lapidus A."/>
            <person name="Glavina Del Rio T."/>
            <person name="Dalin E."/>
            <person name="Tice H."/>
            <person name="Bruce D."/>
            <person name="Goodwin L."/>
            <person name="Pitluck S."/>
            <person name="Larimer F.W."/>
            <person name="Land M.L."/>
            <person name="Hauser L."/>
            <person name="Sangwan P."/>
            <person name="de Vos W.M."/>
            <person name="Janssen P.H."/>
            <person name="Smidt H."/>
        </authorList>
    </citation>
    <scope>NUCLEOTIDE SEQUENCE [LARGE SCALE GENOMIC DNA]</scope>
    <source>
        <strain evidence="3 4">Ellin428</strain>
    </source>
</reference>
<dbReference type="AlphaFoldDB" id="B4CUT7"/>
<name>B4CUT7_9BACT</name>
<dbReference type="InterPro" id="IPR011009">
    <property type="entry name" value="Kinase-like_dom_sf"/>
</dbReference>
<gene>
    <name evidence="3" type="ORF">CfE428DRAFT_0450</name>
</gene>
<keyword evidence="2" id="KW-0812">Transmembrane</keyword>
<organism evidence="3 4">
    <name type="scientific">Chthoniobacter flavus Ellin428</name>
    <dbReference type="NCBI Taxonomy" id="497964"/>
    <lineage>
        <taxon>Bacteria</taxon>
        <taxon>Pseudomonadati</taxon>
        <taxon>Verrucomicrobiota</taxon>
        <taxon>Spartobacteria</taxon>
        <taxon>Chthoniobacterales</taxon>
        <taxon>Chthoniobacteraceae</taxon>
        <taxon>Chthoniobacter</taxon>
    </lineage>
</organism>
<feature type="transmembrane region" description="Helical" evidence="2">
    <location>
        <begin position="391"/>
        <end position="413"/>
    </location>
</feature>
<feature type="transmembrane region" description="Helical" evidence="2">
    <location>
        <begin position="365"/>
        <end position="385"/>
    </location>
</feature>
<dbReference type="eggNOG" id="COG0515">
    <property type="taxonomic scope" value="Bacteria"/>
</dbReference>